<gene>
    <name evidence="1" type="ORF">CVV64_21470</name>
</gene>
<evidence type="ECO:0000313" key="2">
    <source>
        <dbReference type="Proteomes" id="UP000233256"/>
    </source>
</evidence>
<proteinExistence type="predicted"/>
<accession>A0A2N1PHK1</accession>
<evidence type="ECO:0000313" key="1">
    <source>
        <dbReference type="EMBL" id="PKK87805.1"/>
    </source>
</evidence>
<dbReference type="EMBL" id="PGXC01000104">
    <property type="protein sequence ID" value="PKK87805.1"/>
    <property type="molecule type" value="Genomic_DNA"/>
</dbReference>
<protein>
    <submittedName>
        <fullName evidence="1">Uncharacterized protein</fullName>
    </submittedName>
</protein>
<dbReference type="AlphaFoldDB" id="A0A2N1PHK1"/>
<name>A0A2N1PHK1_9BACT</name>
<comment type="caution">
    <text evidence="1">The sequence shown here is derived from an EMBL/GenBank/DDBJ whole genome shotgun (WGS) entry which is preliminary data.</text>
</comment>
<organism evidence="1 2">
    <name type="scientific">Candidatus Wallbacteria bacterium HGW-Wallbacteria-1</name>
    <dbReference type="NCBI Taxonomy" id="2013854"/>
    <lineage>
        <taxon>Bacteria</taxon>
        <taxon>Candidatus Walliibacteriota</taxon>
    </lineage>
</organism>
<reference evidence="1 2" key="1">
    <citation type="journal article" date="2017" name="ISME J.">
        <title>Potential for microbial H2 and metal transformations associated with novel bacteria and archaea in deep terrestrial subsurface sediments.</title>
        <authorList>
            <person name="Hernsdorf A.W."/>
            <person name="Amano Y."/>
            <person name="Miyakawa K."/>
            <person name="Ise K."/>
            <person name="Suzuki Y."/>
            <person name="Anantharaman K."/>
            <person name="Probst A."/>
            <person name="Burstein D."/>
            <person name="Thomas B.C."/>
            <person name="Banfield J.F."/>
        </authorList>
    </citation>
    <scope>NUCLEOTIDE SEQUENCE [LARGE SCALE GENOMIC DNA]</scope>
    <source>
        <strain evidence="1">HGW-Wallbacteria-1</strain>
    </source>
</reference>
<sequence length="266" mass="30525">MSYSLGLPTQHLAILKAFVNRGIKIKHVIIGLDEIAFAMPPAATQKHLVRIMHPDIGGPGRLELFGMYFFRKPDLEELGRWQDRVVLGKMNGRIITTPQGVNLVWLEKDQIIEKAAKPVFYFDAGPYKPVIYGPKEMDEAFKAIEELVALAQVHHYQLTFFISPIYSQLYLNNAEALLIAKARLSRITDYFDFSGFNSVTTNPVNYYEEVHYRYRVGDMIIERIFGVDVTALPKDFGILVTKQNIGQHLEKQKHELEQYLKSHSLK</sequence>
<dbReference type="Proteomes" id="UP000233256">
    <property type="component" value="Unassembled WGS sequence"/>
</dbReference>